<evidence type="ECO:0000313" key="2">
    <source>
        <dbReference type="EMBL" id="PWD50655.1"/>
    </source>
</evidence>
<gene>
    <name evidence="2" type="ORF">C8046_08300</name>
</gene>
<dbReference type="Proteomes" id="UP000245166">
    <property type="component" value="Unassembled WGS sequence"/>
</dbReference>
<dbReference type="PANTHER" id="PTHR15020:SF50">
    <property type="entry name" value="UPF0659 PROTEIN YMR090W"/>
    <property type="match status" value="1"/>
</dbReference>
<dbReference type="InterPro" id="IPR036291">
    <property type="entry name" value="NAD(P)-bd_dom_sf"/>
</dbReference>
<feature type="domain" description="NAD(P)-binding" evidence="1">
    <location>
        <begin position="17"/>
        <end position="202"/>
    </location>
</feature>
<reference evidence="2 3" key="1">
    <citation type="submission" date="2018-03" db="EMBL/GenBank/DDBJ databases">
        <title>Genome assembly of novel Miniimonas species PCH200.</title>
        <authorList>
            <person name="Thakur V."/>
            <person name="Kumar V."/>
            <person name="Singh D."/>
        </authorList>
    </citation>
    <scope>NUCLEOTIDE SEQUENCE [LARGE SCALE GENOMIC DNA]</scope>
    <source>
        <strain evidence="2 3">PCH200</strain>
    </source>
</reference>
<name>A0A2U1ZUJ7_9MICO</name>
<organism evidence="2 3">
    <name type="scientific">Serinibacter arcticus</name>
    <dbReference type="NCBI Taxonomy" id="1655435"/>
    <lineage>
        <taxon>Bacteria</taxon>
        <taxon>Bacillati</taxon>
        <taxon>Actinomycetota</taxon>
        <taxon>Actinomycetes</taxon>
        <taxon>Micrococcales</taxon>
        <taxon>Beutenbergiaceae</taxon>
        <taxon>Serinibacter</taxon>
    </lineage>
</organism>
<keyword evidence="3" id="KW-1185">Reference proteome</keyword>
<dbReference type="CDD" id="cd05243">
    <property type="entry name" value="SDR_a5"/>
    <property type="match status" value="1"/>
</dbReference>
<accession>A0A2U1ZUJ7</accession>
<dbReference type="AlphaFoldDB" id="A0A2U1ZUJ7"/>
<evidence type="ECO:0000259" key="1">
    <source>
        <dbReference type="Pfam" id="PF13460"/>
    </source>
</evidence>
<dbReference type="Gene3D" id="3.40.50.720">
    <property type="entry name" value="NAD(P)-binding Rossmann-like Domain"/>
    <property type="match status" value="1"/>
</dbReference>
<evidence type="ECO:0000313" key="3">
    <source>
        <dbReference type="Proteomes" id="UP000245166"/>
    </source>
</evidence>
<sequence length="229" mass="23757">MTDSSSTPQGRTVAVVGGYGKIARRLVPLLRARGDVVVPLVRRAEQAAVLLDLGARPRFLDIERSEAEAFAAAFDGVDAVVFAAGGGPDGNVLRKRSVDLEGAIKSLEGCAIAGVRRYVQISAIGVDAKVPLSDSAVWASYVVAKRDSDEAVRESGLDWTILRPGALLDSPGTDRVQLGVDLEPAGVTRDDVAATIAAVLAEAGSIHHQWDLVGGDHTVADALTAAIGA</sequence>
<dbReference type="OrthoDB" id="9771302at2"/>
<dbReference type="RefSeq" id="WP_109229036.1">
    <property type="nucleotide sequence ID" value="NZ_PYHR01000002.1"/>
</dbReference>
<dbReference type="InterPro" id="IPR016040">
    <property type="entry name" value="NAD(P)-bd_dom"/>
</dbReference>
<dbReference type="SUPFAM" id="SSF51735">
    <property type="entry name" value="NAD(P)-binding Rossmann-fold domains"/>
    <property type="match status" value="1"/>
</dbReference>
<dbReference type="EMBL" id="PYHR01000002">
    <property type="protein sequence ID" value="PWD50655.1"/>
    <property type="molecule type" value="Genomic_DNA"/>
</dbReference>
<comment type="caution">
    <text evidence="2">The sequence shown here is derived from an EMBL/GenBank/DDBJ whole genome shotgun (WGS) entry which is preliminary data.</text>
</comment>
<dbReference type="PANTHER" id="PTHR15020">
    <property type="entry name" value="FLAVIN REDUCTASE-RELATED"/>
    <property type="match status" value="1"/>
</dbReference>
<proteinExistence type="predicted"/>
<dbReference type="Pfam" id="PF13460">
    <property type="entry name" value="NAD_binding_10"/>
    <property type="match status" value="1"/>
</dbReference>
<protein>
    <submittedName>
        <fullName evidence="2">NAD-dependent dehydratase</fullName>
    </submittedName>
</protein>